<dbReference type="Pfam" id="PF24553">
    <property type="entry name" value="Rv0428c_C"/>
    <property type="match status" value="1"/>
</dbReference>
<proteinExistence type="predicted"/>
<gene>
    <name evidence="4" type="ORF">CFK41_07195</name>
</gene>
<dbReference type="EMBL" id="CP023564">
    <property type="protein sequence ID" value="ATG54572.1"/>
    <property type="molecule type" value="Genomic_DNA"/>
</dbReference>
<keyword evidence="1" id="KW-0808">Transferase</keyword>
<keyword evidence="2" id="KW-0012">Acyltransferase</keyword>
<keyword evidence="5" id="KW-1185">Reference proteome</keyword>
<evidence type="ECO:0000256" key="2">
    <source>
        <dbReference type="ARBA" id="ARBA00023315"/>
    </source>
</evidence>
<evidence type="ECO:0000313" key="4">
    <source>
        <dbReference type="EMBL" id="ATG54572.1"/>
    </source>
</evidence>
<dbReference type="PANTHER" id="PTHR43420">
    <property type="entry name" value="ACETYLTRANSFERASE"/>
    <property type="match status" value="1"/>
</dbReference>
<dbReference type="GO" id="GO:0016747">
    <property type="term" value="F:acyltransferase activity, transferring groups other than amino-acyl groups"/>
    <property type="evidence" value="ECO:0007669"/>
    <property type="project" value="InterPro"/>
</dbReference>
<reference evidence="4 5" key="1">
    <citation type="journal article" date="2014" name="Int. J. Syst. Evol. Microbiol.">
        <title>Brachybacterium ginsengisoli sp. nov., isolated from soil of a ginseng field.</title>
        <authorList>
            <person name="Hoang V.A."/>
            <person name="Kim Y.J."/>
            <person name="Nguyen N.L."/>
            <person name="Yang D.C."/>
        </authorList>
    </citation>
    <scope>NUCLEOTIDE SEQUENCE [LARGE SCALE GENOMIC DNA]</scope>
    <source>
        <strain evidence="4 5">DCY80</strain>
    </source>
</reference>
<evidence type="ECO:0000259" key="3">
    <source>
        <dbReference type="PROSITE" id="PS51186"/>
    </source>
</evidence>
<feature type="domain" description="N-acetyltransferase" evidence="3">
    <location>
        <begin position="133"/>
        <end position="273"/>
    </location>
</feature>
<evidence type="ECO:0000313" key="5">
    <source>
        <dbReference type="Proteomes" id="UP000217889"/>
    </source>
</evidence>
<protein>
    <recommendedName>
        <fullName evidence="3">N-acetyltransferase domain-containing protein</fullName>
    </recommendedName>
</protein>
<dbReference type="KEGG" id="bgg:CFK41_07195"/>
<dbReference type="PANTHER" id="PTHR43420:SF44">
    <property type="entry name" value="ACETYLTRANSFERASE YPEA"/>
    <property type="match status" value="1"/>
</dbReference>
<dbReference type="RefSeq" id="WP_096799039.1">
    <property type="nucleotide sequence ID" value="NZ_CP023564.1"/>
</dbReference>
<dbReference type="InterPro" id="IPR016181">
    <property type="entry name" value="Acyl_CoA_acyltransferase"/>
</dbReference>
<name>A0A291GWQ8_9MICO</name>
<evidence type="ECO:0000256" key="1">
    <source>
        <dbReference type="ARBA" id="ARBA00022679"/>
    </source>
</evidence>
<dbReference type="AlphaFoldDB" id="A0A291GWQ8"/>
<dbReference type="SUPFAM" id="SSF55729">
    <property type="entry name" value="Acyl-CoA N-acyltransferases (Nat)"/>
    <property type="match status" value="1"/>
</dbReference>
<dbReference type="InterPro" id="IPR000182">
    <property type="entry name" value="GNAT_dom"/>
</dbReference>
<dbReference type="Proteomes" id="UP000217889">
    <property type="component" value="Chromosome"/>
</dbReference>
<sequence>MNRRSRTSSTPPLRPLTGTRLAEALIAGWQPLQRLDADGFAVLRSRGVTRRAHSIIALEPPADGPELAAALERVESLVAMAGERPTHRILEDITPPALEDLLAERGDEATGSSEILELPLTGTLPRPHPSAVIATGALDEDWFDAAWRLAPRDGEGARDTLHDILAGTPSVQVRLPAGEEPDAGVGRAALVTAGKETLVVMNMIAVDPAQRRRGLGRALSGTLLALAAVQGAKRALLEVESDNTPARTLYRSLGFRRIGGYHYRVRTEADSAA</sequence>
<dbReference type="InterPro" id="IPR050680">
    <property type="entry name" value="YpeA/RimI_acetyltransf"/>
</dbReference>
<dbReference type="Gene3D" id="3.40.630.30">
    <property type="match status" value="1"/>
</dbReference>
<dbReference type="OrthoDB" id="9775595at2"/>
<dbReference type="InterPro" id="IPR056935">
    <property type="entry name" value="Rv0428c-like_C"/>
</dbReference>
<accession>A0A291GWQ8</accession>
<dbReference type="CDD" id="cd04301">
    <property type="entry name" value="NAT_SF"/>
    <property type="match status" value="1"/>
</dbReference>
<dbReference type="PROSITE" id="PS51186">
    <property type="entry name" value="GNAT"/>
    <property type="match status" value="1"/>
</dbReference>
<organism evidence="4 5">
    <name type="scientific">Brachybacterium ginsengisoli</name>
    <dbReference type="NCBI Taxonomy" id="1331682"/>
    <lineage>
        <taxon>Bacteria</taxon>
        <taxon>Bacillati</taxon>
        <taxon>Actinomycetota</taxon>
        <taxon>Actinomycetes</taxon>
        <taxon>Micrococcales</taxon>
        <taxon>Dermabacteraceae</taxon>
        <taxon>Brachybacterium</taxon>
    </lineage>
</organism>